<keyword evidence="8" id="KW-1185">Reference proteome</keyword>
<gene>
    <name evidence="7" type="ORF">EG68_04788</name>
</gene>
<sequence>MSGQAHLRHIFGFRTGITGSIVFQDEQTVVFPCGSNLVLFNTEQKTQKFIAGLDKSLGMTAMTISPNRRYVALAEKTAEKPVITVYDLQALRKKKTIYSTDVHSNEFVSIAFSPDSKYLAAQGAQPDWTLVYWSWEKSKQLAAVRTSLGNQIRQISFNPHDCTQICVIGSDILRLYRYGENNLKPYGLIKVEPQNFLCHTWVSDEKLVVGTDNGKWILLDNGEPKMEYLLSSIAKPVENSKSVVETKDTDVSSEKPEQSITAVVSTSKGLAVACTPGVVHWFERIEDSANPNAMSGVGLHSPKETYRLARTIRVPVDPTSSSDADRLSNQKITHLVVSPSEELMVASTDAHQIYGFSLSNMELSMKSSEFLHKSLVSAPIQGQTLSYDTINFEPIAQAFHHGQILGLDTCIRKPLIATCATDRSVRIWNFESNTLELSKQFAEEAYSIALHPTGLYILVGFSDKLRLMNLLIDDIRTFHEFPIRGCRECTFSNGGHLFAAVHGNVIQIFSLTTFENVTNLKGHNGKIRCVVWSNDDNKLISCGMDGAVYEWDPQKGVRTGESVLKSCSYTSVTVSSDTKTTFAVGSDKSLKEIVDSQITRELVSPDVLLTTVVSSRSGRMLFCGTQTGHLRSFVFPLTDRGDWQDFTGHCAPITKMKLTANDEFLVTVSDDCAVMVWRIQERDGRVAKTEKETSWAEEILITKTDLEEKNSIMAELKTRVEELKMENEYQLRLKDMNYNERIKELTEKFIQEMETLKTKNQLLKTEKEREEAYHEIQLQEVMEKHSRELQDLESASNQKLMMEYEKYQDLQANSQKKEEDYEKQLRTMEESRERMMEELTEFYDSKLTEKNSAMDTLNREIREQTMEYDVTKRLIEEDADREILETKIRYERRLREEREANARLKGESGIMKKKFSSLQKEIDEHREELKKYHIETQKLNSVIRHLEKDIQGLRKEIQERDETIQDKEKRIYDLKKKNQELEKFKFVLDYKIKELKKQIEPRENDIKNYKEQIQEMEAELERFHKQNGQLEITIAELKQKHKSVENELIQERQATRDVEAMVRRFKTDLFNCVGLIQDPKALKSSIVALYKKHIHEDLAGDATVDADIQKEFARQREHLERSVSGLRKKLAKDSELHRIGYVRIMQENVTLIGEINNLRRELKLCRNRITELEAALGLNRKQSENARQLLTQVAKNRPNVVLEVEFEQAQRALEAQQELITQLQKRLESAGQNSNNPDDDRHQLNRNNCFPRSPVQNHSKEINRLQPKPNISRKT</sequence>
<reference evidence="7" key="1">
    <citation type="submission" date="2019-07" db="EMBL/GenBank/DDBJ databases">
        <title>Annotation for the trematode Paragonimus miyazaki's.</title>
        <authorList>
            <person name="Choi Y.-J."/>
        </authorList>
    </citation>
    <scope>NUCLEOTIDE SEQUENCE</scope>
    <source>
        <strain evidence="7">Japan</strain>
    </source>
</reference>
<dbReference type="OrthoDB" id="10251741at2759"/>
<comment type="caution">
    <text evidence="7">The sequence shown here is derived from an EMBL/GenBank/DDBJ whole genome shotgun (WGS) entry which is preliminary data.</text>
</comment>
<keyword evidence="1 3" id="KW-0853">WD repeat</keyword>
<keyword evidence="2" id="KW-0677">Repeat</keyword>
<feature type="region of interest" description="Disordered" evidence="5">
    <location>
        <begin position="1226"/>
        <end position="1275"/>
    </location>
</feature>
<dbReference type="InterPro" id="IPR001680">
    <property type="entry name" value="WD40_rpt"/>
</dbReference>
<evidence type="ECO:0000313" key="7">
    <source>
        <dbReference type="EMBL" id="KAF7257310.1"/>
    </source>
</evidence>
<evidence type="ECO:0000313" key="8">
    <source>
        <dbReference type="Proteomes" id="UP000822476"/>
    </source>
</evidence>
<feature type="compositionally biased region" description="Polar residues" evidence="5">
    <location>
        <begin position="1245"/>
        <end position="1257"/>
    </location>
</feature>
<name>A0A8S9YVZ0_9TREM</name>
<feature type="coiled-coil region" evidence="4">
    <location>
        <begin position="1148"/>
        <end position="1175"/>
    </location>
</feature>
<feature type="repeat" description="WD" evidence="3">
    <location>
        <begin position="646"/>
        <end position="687"/>
    </location>
</feature>
<dbReference type="Pfam" id="PF23414">
    <property type="entry name" value="Beta-prop_EML_2"/>
    <property type="match status" value="1"/>
</dbReference>
<feature type="domain" description="EML-like second beta-propeller" evidence="6">
    <location>
        <begin position="405"/>
        <end position="679"/>
    </location>
</feature>
<evidence type="ECO:0000256" key="4">
    <source>
        <dbReference type="SAM" id="Coils"/>
    </source>
</evidence>
<evidence type="ECO:0000256" key="3">
    <source>
        <dbReference type="PROSITE-ProRule" id="PRU00221"/>
    </source>
</evidence>
<accession>A0A8S9YVZ0</accession>
<dbReference type="PROSITE" id="PS00678">
    <property type="entry name" value="WD_REPEATS_1"/>
    <property type="match status" value="1"/>
</dbReference>
<evidence type="ECO:0000256" key="2">
    <source>
        <dbReference type="ARBA" id="ARBA00022737"/>
    </source>
</evidence>
<protein>
    <recommendedName>
        <fullName evidence="6">EML-like second beta-propeller domain-containing protein</fullName>
    </recommendedName>
</protein>
<dbReference type="EMBL" id="JTDE01002477">
    <property type="protein sequence ID" value="KAF7257310.1"/>
    <property type="molecule type" value="Genomic_DNA"/>
</dbReference>
<dbReference type="InterPro" id="IPR015943">
    <property type="entry name" value="WD40/YVTN_repeat-like_dom_sf"/>
</dbReference>
<dbReference type="InterPro" id="IPR019775">
    <property type="entry name" value="WD40_repeat_CS"/>
</dbReference>
<dbReference type="PROSITE" id="PS50082">
    <property type="entry name" value="WD_REPEATS_2"/>
    <property type="match status" value="3"/>
</dbReference>
<feature type="repeat" description="WD" evidence="3">
    <location>
        <begin position="397"/>
        <end position="438"/>
    </location>
</feature>
<dbReference type="PANTHER" id="PTHR32215">
    <property type="entry name" value="CILIA- AND FLAGELLA-ASSOCIATED PROTEIN 57"/>
    <property type="match status" value="1"/>
</dbReference>
<dbReference type="PANTHER" id="PTHR32215:SF0">
    <property type="entry name" value="CILIA- AND FLAGELLA-ASSOCIATED PROTEIN 57"/>
    <property type="match status" value="1"/>
</dbReference>
<organism evidence="7 8">
    <name type="scientific">Paragonimus skrjabini miyazakii</name>
    <dbReference type="NCBI Taxonomy" id="59628"/>
    <lineage>
        <taxon>Eukaryota</taxon>
        <taxon>Metazoa</taxon>
        <taxon>Spiralia</taxon>
        <taxon>Lophotrochozoa</taxon>
        <taxon>Platyhelminthes</taxon>
        <taxon>Trematoda</taxon>
        <taxon>Digenea</taxon>
        <taxon>Plagiorchiida</taxon>
        <taxon>Troglotremata</taxon>
        <taxon>Troglotrematidae</taxon>
        <taxon>Paragonimus</taxon>
    </lineage>
</organism>
<proteinExistence type="predicted"/>
<dbReference type="InterPro" id="IPR052993">
    <property type="entry name" value="CFA-57"/>
</dbReference>
<keyword evidence="4" id="KW-0175">Coiled coil</keyword>
<feature type="repeat" description="WD" evidence="3">
    <location>
        <begin position="520"/>
        <end position="552"/>
    </location>
</feature>
<evidence type="ECO:0000256" key="5">
    <source>
        <dbReference type="SAM" id="MobiDB-lite"/>
    </source>
</evidence>
<dbReference type="Proteomes" id="UP000822476">
    <property type="component" value="Unassembled WGS sequence"/>
</dbReference>
<dbReference type="PROSITE" id="PS50294">
    <property type="entry name" value="WD_REPEATS_REGION"/>
    <property type="match status" value="2"/>
</dbReference>
<feature type="compositionally biased region" description="Polar residues" evidence="5">
    <location>
        <begin position="1226"/>
        <end position="1236"/>
    </location>
</feature>
<dbReference type="Gene3D" id="1.10.287.1490">
    <property type="match status" value="1"/>
</dbReference>
<feature type="coiled-coil region" evidence="4">
    <location>
        <begin position="706"/>
        <end position="1054"/>
    </location>
</feature>
<dbReference type="InterPro" id="IPR036322">
    <property type="entry name" value="WD40_repeat_dom_sf"/>
</dbReference>
<dbReference type="SUPFAM" id="SSF50978">
    <property type="entry name" value="WD40 repeat-like"/>
    <property type="match status" value="2"/>
</dbReference>
<evidence type="ECO:0000259" key="6">
    <source>
        <dbReference type="Pfam" id="PF23414"/>
    </source>
</evidence>
<dbReference type="AlphaFoldDB" id="A0A8S9YVZ0"/>
<dbReference type="SMART" id="SM00320">
    <property type="entry name" value="WD40"/>
    <property type="match status" value="7"/>
</dbReference>
<evidence type="ECO:0000256" key="1">
    <source>
        <dbReference type="ARBA" id="ARBA00022574"/>
    </source>
</evidence>
<dbReference type="FunFam" id="2.130.10.10:FF:000271">
    <property type="entry name" value="cilia- and flagella-associated protein 57"/>
    <property type="match status" value="1"/>
</dbReference>
<dbReference type="Gene3D" id="2.130.10.10">
    <property type="entry name" value="YVTN repeat-like/Quinoprotein amine dehydrogenase"/>
    <property type="match status" value="2"/>
</dbReference>
<dbReference type="InterPro" id="IPR055442">
    <property type="entry name" value="Beta-prop_EML-like_2nd"/>
</dbReference>